<keyword evidence="4 6" id="KW-1133">Transmembrane helix</keyword>
<reference evidence="7 8" key="1">
    <citation type="journal article" date="2018" name="Nat. Ecol. Evol.">
        <title>Shark genomes provide insights into elasmobranch evolution and the origin of vertebrates.</title>
        <authorList>
            <person name="Hara Y"/>
            <person name="Yamaguchi K"/>
            <person name="Onimaru K"/>
            <person name="Kadota M"/>
            <person name="Koyanagi M"/>
            <person name="Keeley SD"/>
            <person name="Tatsumi K"/>
            <person name="Tanaka K"/>
            <person name="Motone F"/>
            <person name="Kageyama Y"/>
            <person name="Nozu R"/>
            <person name="Adachi N"/>
            <person name="Nishimura O"/>
            <person name="Nakagawa R"/>
            <person name="Tanegashima C"/>
            <person name="Kiyatake I"/>
            <person name="Matsumoto R"/>
            <person name="Murakumo K"/>
            <person name="Nishida K"/>
            <person name="Terakita A"/>
            <person name="Kuratani S"/>
            <person name="Sato K"/>
            <person name="Hyodo S Kuraku.S."/>
        </authorList>
    </citation>
    <scope>NUCLEOTIDE SEQUENCE [LARGE SCALE GENOMIC DNA]</scope>
</reference>
<evidence type="ECO:0000256" key="2">
    <source>
        <dbReference type="ARBA" id="ARBA00007363"/>
    </source>
</evidence>
<organism evidence="7 8">
    <name type="scientific">Scyliorhinus torazame</name>
    <name type="common">Cloudy catshark</name>
    <name type="synonym">Catulus torazame</name>
    <dbReference type="NCBI Taxonomy" id="75743"/>
    <lineage>
        <taxon>Eukaryota</taxon>
        <taxon>Metazoa</taxon>
        <taxon>Chordata</taxon>
        <taxon>Craniata</taxon>
        <taxon>Vertebrata</taxon>
        <taxon>Chondrichthyes</taxon>
        <taxon>Elasmobranchii</taxon>
        <taxon>Galeomorphii</taxon>
        <taxon>Galeoidea</taxon>
        <taxon>Carcharhiniformes</taxon>
        <taxon>Scyliorhinidae</taxon>
        <taxon>Scyliorhinus</taxon>
    </lineage>
</organism>
<name>A0A401NIS6_SCYTO</name>
<dbReference type="GO" id="GO:0016020">
    <property type="term" value="C:membrane"/>
    <property type="evidence" value="ECO:0007669"/>
    <property type="project" value="UniProtKB-SubCell"/>
</dbReference>
<dbReference type="PANTHER" id="PTHR13674:SF3">
    <property type="entry name" value="PROTEIN FAM162B"/>
    <property type="match status" value="1"/>
</dbReference>
<comment type="subcellular location">
    <subcellularLocation>
        <location evidence="1">Membrane</location>
        <topology evidence="1">Single-pass membrane protein</topology>
    </subcellularLocation>
</comment>
<dbReference type="STRING" id="75743.A0A401NIS6"/>
<sequence length="167" mass="18660">MIRAVTGQRKINSALCRLYGTKATGRRALLTKGTGDLERTFANDLRVISVRAARTARDTQKVPGYRPTKFDKRILLWSGRFKNEGDIPAIVSFEMLNAARNRARVKTCYIMIGLTIVACFAMIASGKQAAERHESLTSWNRAKKAKWKEEALREQAAALAITDSKSQ</sequence>
<comment type="caution">
    <text evidence="7">The sequence shown here is derived from an EMBL/GenBank/DDBJ whole genome shotgun (WGS) entry which is preliminary data.</text>
</comment>
<dbReference type="EMBL" id="BFAA01005005">
    <property type="protein sequence ID" value="GCB60768.1"/>
    <property type="molecule type" value="Genomic_DNA"/>
</dbReference>
<comment type="similarity">
    <text evidence="2">Belongs to the UPF0389 family.</text>
</comment>
<evidence type="ECO:0000256" key="4">
    <source>
        <dbReference type="ARBA" id="ARBA00022989"/>
    </source>
</evidence>
<dbReference type="Proteomes" id="UP000288216">
    <property type="component" value="Unassembled WGS sequence"/>
</dbReference>
<feature type="transmembrane region" description="Helical" evidence="6">
    <location>
        <begin position="108"/>
        <end position="126"/>
    </location>
</feature>
<protein>
    <recommendedName>
        <fullName evidence="9">Protein FAM162B</fullName>
    </recommendedName>
</protein>
<evidence type="ECO:0000256" key="5">
    <source>
        <dbReference type="ARBA" id="ARBA00023136"/>
    </source>
</evidence>
<dbReference type="OrthoDB" id="8193498at2759"/>
<gene>
    <name evidence="7" type="ORF">scyTo_0011189</name>
</gene>
<evidence type="ECO:0000256" key="3">
    <source>
        <dbReference type="ARBA" id="ARBA00022692"/>
    </source>
</evidence>
<dbReference type="OMA" id="GYRPTKF"/>
<evidence type="ECO:0000313" key="7">
    <source>
        <dbReference type="EMBL" id="GCB60768.1"/>
    </source>
</evidence>
<proteinExistence type="inferred from homology"/>
<keyword evidence="8" id="KW-1185">Reference proteome</keyword>
<keyword evidence="3 6" id="KW-0812">Transmembrane</keyword>
<dbReference type="Pfam" id="PF06388">
    <property type="entry name" value="DUF1075"/>
    <property type="match status" value="1"/>
</dbReference>
<evidence type="ECO:0000313" key="8">
    <source>
        <dbReference type="Proteomes" id="UP000288216"/>
    </source>
</evidence>
<evidence type="ECO:0008006" key="9">
    <source>
        <dbReference type="Google" id="ProtNLM"/>
    </source>
</evidence>
<dbReference type="AlphaFoldDB" id="A0A401NIS6"/>
<dbReference type="InterPro" id="IPR009432">
    <property type="entry name" value="DUF1075"/>
</dbReference>
<evidence type="ECO:0000256" key="6">
    <source>
        <dbReference type="SAM" id="Phobius"/>
    </source>
</evidence>
<evidence type="ECO:0000256" key="1">
    <source>
        <dbReference type="ARBA" id="ARBA00004167"/>
    </source>
</evidence>
<keyword evidence="5 6" id="KW-0472">Membrane</keyword>
<dbReference type="PANTHER" id="PTHR13674">
    <property type="entry name" value="GROWTH AND TRANSFORMATION-DEPENDENT PROTEIN"/>
    <property type="match status" value="1"/>
</dbReference>
<accession>A0A401NIS6</accession>